<sequence>MFVLRGSREPSRVVGREEELLEEKMDVEKIGAPFEFGCLGAIVRGEEISYTARGVRPWVQEAERGRGRGSV</sequence>
<protein>
    <submittedName>
        <fullName evidence="1">Uncharacterized protein</fullName>
    </submittedName>
</protein>
<dbReference type="EMBL" id="CAJPIJ010000184">
    <property type="protein sequence ID" value="CAG2006447.1"/>
    <property type="molecule type" value="Genomic_DNA"/>
</dbReference>
<comment type="caution">
    <text evidence="1">The sequence shown here is derived from an EMBL/GenBank/DDBJ whole genome shotgun (WGS) entry which is preliminary data.</text>
</comment>
<dbReference type="Proteomes" id="UP000746612">
    <property type="component" value="Unassembled WGS sequence"/>
</dbReference>
<dbReference type="AlphaFoldDB" id="A0A9N8RPE4"/>
<evidence type="ECO:0000313" key="1">
    <source>
        <dbReference type="EMBL" id="CAG2006447.1"/>
    </source>
</evidence>
<proteinExistence type="predicted"/>
<organism evidence="1 2">
    <name type="scientific">Gibberella zeae</name>
    <name type="common">Wheat head blight fungus</name>
    <name type="synonym">Fusarium graminearum</name>
    <dbReference type="NCBI Taxonomy" id="5518"/>
    <lineage>
        <taxon>Eukaryota</taxon>
        <taxon>Fungi</taxon>
        <taxon>Dikarya</taxon>
        <taxon>Ascomycota</taxon>
        <taxon>Pezizomycotina</taxon>
        <taxon>Sordariomycetes</taxon>
        <taxon>Hypocreomycetidae</taxon>
        <taxon>Hypocreales</taxon>
        <taxon>Nectriaceae</taxon>
        <taxon>Fusarium</taxon>
    </lineage>
</organism>
<accession>A0A9N8RPE4</accession>
<name>A0A9N8RPE4_GIBZA</name>
<gene>
    <name evidence="1" type="ORF">MDCFG202_LOCUS518722</name>
</gene>
<reference evidence="1" key="1">
    <citation type="submission" date="2021-03" db="EMBL/GenBank/DDBJ databases">
        <authorList>
            <person name="Alouane T."/>
            <person name="Langin T."/>
            <person name="Bonhomme L."/>
        </authorList>
    </citation>
    <scope>NUCLEOTIDE SEQUENCE</scope>
    <source>
        <strain evidence="1">MDC_Fg202</strain>
    </source>
</reference>
<evidence type="ECO:0000313" key="2">
    <source>
        <dbReference type="Proteomes" id="UP000746612"/>
    </source>
</evidence>